<accession>A0A8H8P518</accession>
<dbReference type="AlphaFoldDB" id="A0A8H8P518"/>
<proteinExistence type="predicted"/>
<sequence>MSLSYPYIPFSAPFLALSLSSSSEPASTGSITVLSNLNLLFTPPLPLLSLSPSESGTSPPSRSLHVFRRLLTRPPSPSDNPPWRLA</sequence>
<evidence type="ECO:0000313" key="1">
    <source>
        <dbReference type="EMBL" id="QRW24615.1"/>
    </source>
</evidence>
<evidence type="ECO:0000313" key="2">
    <source>
        <dbReference type="Proteomes" id="UP000650533"/>
    </source>
</evidence>
<dbReference type="EMBL" id="CP059669">
    <property type="protein sequence ID" value="QRW24615.1"/>
    <property type="molecule type" value="Genomic_DNA"/>
</dbReference>
<organism evidence="1 2">
    <name type="scientific">Rhizoctonia solani</name>
    <dbReference type="NCBI Taxonomy" id="456999"/>
    <lineage>
        <taxon>Eukaryota</taxon>
        <taxon>Fungi</taxon>
        <taxon>Dikarya</taxon>
        <taxon>Basidiomycota</taxon>
        <taxon>Agaricomycotina</taxon>
        <taxon>Agaricomycetes</taxon>
        <taxon>Cantharellales</taxon>
        <taxon>Ceratobasidiaceae</taxon>
        <taxon>Rhizoctonia</taxon>
    </lineage>
</organism>
<protein>
    <submittedName>
        <fullName evidence="1">Uncharacterized protein</fullName>
    </submittedName>
</protein>
<reference evidence="1" key="1">
    <citation type="submission" date="2020-05" db="EMBL/GenBank/DDBJ databases">
        <title>Evolutionary and genomic comparisons of hybrid uninucleate and nonhybrid Rhizoctonia fungi.</title>
        <authorList>
            <person name="Li C."/>
            <person name="Chen X."/>
        </authorList>
    </citation>
    <scope>NUCLEOTIDE SEQUENCE</scope>
    <source>
        <strain evidence="1">AG-1 IA</strain>
    </source>
</reference>
<gene>
    <name evidence="1" type="ORF">RhiXN_11527</name>
</gene>
<dbReference type="KEGG" id="rsx:RhiXN_11527"/>
<dbReference type="RefSeq" id="XP_043184852.1">
    <property type="nucleotide sequence ID" value="XM_043331342.1"/>
</dbReference>
<dbReference type="Proteomes" id="UP000650533">
    <property type="component" value="Chromosome 12"/>
</dbReference>
<name>A0A8H8P518_9AGAM</name>
<dbReference type="GeneID" id="67033805"/>